<dbReference type="Proteomes" id="UP000054047">
    <property type="component" value="Unassembled WGS sequence"/>
</dbReference>
<dbReference type="InterPro" id="IPR027032">
    <property type="entry name" value="Twinkle-like"/>
</dbReference>
<keyword evidence="3" id="KW-1185">Reference proteome</keyword>
<name>A0A0C2FYR2_9BILA</name>
<dbReference type="PANTHER" id="PTHR12873:SF0">
    <property type="entry name" value="TWINKLE MTDNA HELICASE"/>
    <property type="match status" value="1"/>
</dbReference>
<dbReference type="AlphaFoldDB" id="A0A0C2FYR2"/>
<dbReference type="EMBL" id="KN751335">
    <property type="protein sequence ID" value="KIH49946.1"/>
    <property type="molecule type" value="Genomic_DNA"/>
</dbReference>
<proteinExistence type="predicted"/>
<evidence type="ECO:0000313" key="3">
    <source>
        <dbReference type="Proteomes" id="UP000054047"/>
    </source>
</evidence>
<dbReference type="GO" id="GO:0003697">
    <property type="term" value="F:single-stranded DNA binding"/>
    <property type="evidence" value="ECO:0007669"/>
    <property type="project" value="InterPro"/>
</dbReference>
<reference evidence="2 3" key="1">
    <citation type="submission" date="2013-12" db="EMBL/GenBank/DDBJ databases">
        <title>Draft genome of the parsitic nematode Ancylostoma duodenale.</title>
        <authorList>
            <person name="Mitreva M."/>
        </authorList>
    </citation>
    <scope>NUCLEOTIDE SEQUENCE [LARGE SCALE GENOMIC DNA]</scope>
    <source>
        <strain evidence="2 3">Zhejiang</strain>
    </source>
</reference>
<protein>
    <submittedName>
        <fullName evidence="2">Uncharacterized protein</fullName>
    </submittedName>
</protein>
<accession>A0A0C2FYR2</accession>
<evidence type="ECO:0000256" key="1">
    <source>
        <dbReference type="SAM" id="MobiDB-lite"/>
    </source>
</evidence>
<dbReference type="PANTHER" id="PTHR12873">
    <property type="entry name" value="T7-LIKE MITOCHONDRIAL DNA HELICASE"/>
    <property type="match status" value="1"/>
</dbReference>
<feature type="non-terminal residue" evidence="2">
    <location>
        <position position="189"/>
    </location>
</feature>
<organism evidence="2 3">
    <name type="scientific">Ancylostoma duodenale</name>
    <dbReference type="NCBI Taxonomy" id="51022"/>
    <lineage>
        <taxon>Eukaryota</taxon>
        <taxon>Metazoa</taxon>
        <taxon>Ecdysozoa</taxon>
        <taxon>Nematoda</taxon>
        <taxon>Chromadorea</taxon>
        <taxon>Rhabditida</taxon>
        <taxon>Rhabditina</taxon>
        <taxon>Rhabditomorpha</taxon>
        <taxon>Strongyloidea</taxon>
        <taxon>Ancylostomatidae</taxon>
        <taxon>Ancylostomatinae</taxon>
        <taxon>Ancylostoma</taxon>
    </lineage>
</organism>
<dbReference type="OrthoDB" id="5816287at2759"/>
<gene>
    <name evidence="2" type="ORF">ANCDUO_19979</name>
</gene>
<dbReference type="GO" id="GO:0043139">
    <property type="term" value="F:5'-3' DNA helicase activity"/>
    <property type="evidence" value="ECO:0007669"/>
    <property type="project" value="InterPro"/>
</dbReference>
<dbReference type="GO" id="GO:0005739">
    <property type="term" value="C:mitochondrion"/>
    <property type="evidence" value="ECO:0007669"/>
    <property type="project" value="TreeGrafter"/>
</dbReference>
<feature type="region of interest" description="Disordered" evidence="1">
    <location>
        <begin position="1"/>
        <end position="28"/>
    </location>
</feature>
<dbReference type="GO" id="GO:0006264">
    <property type="term" value="P:mitochondrial DNA replication"/>
    <property type="evidence" value="ECO:0007669"/>
    <property type="project" value="TreeGrafter"/>
</dbReference>
<sequence length="189" mass="21445">MRDDSAGPFAAALDRHESASPAPPDPHIQRLWNESLDINDMAIMEQNDMTQLRTMLGIERISAETLSRYNVRGHVDKSDQAAILYPKYRSVRSRNRIPEGLKLVRKVGNGMEKEDFPFMDESSTDLRFCGMFGYHMTTPSDRVVVLTTNERDALAIHEATNGTLAFTLPRGPRVDLSVLPYLEDFEQIF</sequence>
<evidence type="ECO:0000313" key="2">
    <source>
        <dbReference type="EMBL" id="KIH49946.1"/>
    </source>
</evidence>